<name>A0A423WL02_CYTCH</name>
<evidence type="ECO:0000313" key="3">
    <source>
        <dbReference type="Proteomes" id="UP000284375"/>
    </source>
</evidence>
<feature type="region of interest" description="Disordered" evidence="1">
    <location>
        <begin position="473"/>
        <end position="502"/>
    </location>
</feature>
<evidence type="ECO:0000313" key="2">
    <source>
        <dbReference type="EMBL" id="ROW04050.1"/>
    </source>
</evidence>
<feature type="region of interest" description="Disordered" evidence="1">
    <location>
        <begin position="434"/>
        <end position="457"/>
    </location>
</feature>
<protein>
    <submittedName>
        <fullName evidence="2">Uncharacterized protein</fullName>
    </submittedName>
</protein>
<sequence length="502" mass="54382">MDSSKPFLQNPEQPAASGTQEHDLNTWNGPRMAERLLLDIQYECARNNVDLPWDRIAHRMNPGSSSSAIHHYLWRTRQQLIAEGHLVPPQVGLDGLRAANNGSDARGFVCNPEERVDLTTTGVVGWNDYHYHRLNISDAVDVDAFDVETSKGKKTTKIDFVDDFFPPEADDYTTVALQACPYSVEKNPCAIPANGEDEADIMVNEENPFDDCYEWKDEAKDGGDAAVGAMACTGWDWIEQGDTVSQVDTFAADVATAHARTRQLSVAQQASLQPCGPFFGAAQPRLASMDDPLLEGYSGGLSLNPAHTHNITELSPSYTVHSGAGAAQLAAELGYGQSGEILFSHAVDNFSAFGPVAPCKFLRSEGRPIEVQEGSPTPTTRNPRFGIAKNKSTARPTTPTPKGKQRSGNLRSFMSSFEADEEADLTPRATAISSNWRASSTARTASVEPPRRCGSGSMASAVMQDDLGNRWNDDDDIFHSFPGIGLGGPGKSSPELEDEDES</sequence>
<dbReference type="STRING" id="252740.A0A423WL02"/>
<dbReference type="EMBL" id="LJZO01000002">
    <property type="protein sequence ID" value="ROW04050.1"/>
    <property type="molecule type" value="Genomic_DNA"/>
</dbReference>
<gene>
    <name evidence="2" type="ORF">VSDG_00741</name>
</gene>
<evidence type="ECO:0000256" key="1">
    <source>
        <dbReference type="SAM" id="MobiDB-lite"/>
    </source>
</evidence>
<reference evidence="2 3" key="1">
    <citation type="submission" date="2015-09" db="EMBL/GenBank/DDBJ databases">
        <title>Host preference determinants of Valsa canker pathogens revealed by comparative genomics.</title>
        <authorList>
            <person name="Yin Z."/>
            <person name="Huang L."/>
        </authorList>
    </citation>
    <scope>NUCLEOTIDE SEQUENCE [LARGE SCALE GENOMIC DNA]</scope>
    <source>
        <strain evidence="2 3">YSFL</strain>
    </source>
</reference>
<feature type="compositionally biased region" description="Polar residues" evidence="1">
    <location>
        <begin position="1"/>
        <end position="19"/>
    </location>
</feature>
<dbReference type="Proteomes" id="UP000284375">
    <property type="component" value="Unassembled WGS sequence"/>
</dbReference>
<comment type="caution">
    <text evidence="2">The sequence shown here is derived from an EMBL/GenBank/DDBJ whole genome shotgun (WGS) entry which is preliminary data.</text>
</comment>
<feature type="region of interest" description="Disordered" evidence="1">
    <location>
        <begin position="370"/>
        <end position="410"/>
    </location>
</feature>
<proteinExistence type="predicted"/>
<feature type="compositionally biased region" description="Polar residues" evidence="1">
    <location>
        <begin position="434"/>
        <end position="444"/>
    </location>
</feature>
<dbReference type="AlphaFoldDB" id="A0A423WL02"/>
<dbReference type="OrthoDB" id="3903267at2759"/>
<keyword evidence="3" id="KW-1185">Reference proteome</keyword>
<accession>A0A423WL02</accession>
<organism evidence="2 3">
    <name type="scientific">Cytospora chrysosperma</name>
    <name type="common">Cytospora canker fungus</name>
    <name type="synonym">Sphaeria chrysosperma</name>
    <dbReference type="NCBI Taxonomy" id="252740"/>
    <lineage>
        <taxon>Eukaryota</taxon>
        <taxon>Fungi</taxon>
        <taxon>Dikarya</taxon>
        <taxon>Ascomycota</taxon>
        <taxon>Pezizomycotina</taxon>
        <taxon>Sordariomycetes</taxon>
        <taxon>Sordariomycetidae</taxon>
        <taxon>Diaporthales</taxon>
        <taxon>Cytosporaceae</taxon>
        <taxon>Cytospora</taxon>
    </lineage>
</organism>
<feature type="region of interest" description="Disordered" evidence="1">
    <location>
        <begin position="1"/>
        <end position="26"/>
    </location>
</feature>